<keyword evidence="7" id="KW-0677">Repeat</keyword>
<proteinExistence type="inferred from homology"/>
<dbReference type="Pfam" id="PF22914">
    <property type="entry name" value="Fibulin_C"/>
    <property type="match status" value="1"/>
</dbReference>
<dbReference type="InterPro" id="IPR018097">
    <property type="entry name" value="EGF_Ca-bd_CS"/>
</dbReference>
<evidence type="ECO:0000256" key="8">
    <source>
        <dbReference type="ARBA" id="ARBA00022837"/>
    </source>
</evidence>
<dbReference type="PANTHER" id="PTHR47333:SF4">
    <property type="entry name" value="EGF-LIKE DOMAIN-CONTAINING PROTEIN"/>
    <property type="match status" value="1"/>
</dbReference>
<dbReference type="EMBL" id="JARQWQ010000142">
    <property type="protein sequence ID" value="KAK2548605.1"/>
    <property type="molecule type" value="Genomic_DNA"/>
</dbReference>
<name>A0AAD9PTY8_ACRCE</name>
<evidence type="ECO:0000256" key="9">
    <source>
        <dbReference type="ARBA" id="ARBA00023157"/>
    </source>
</evidence>
<evidence type="ECO:0000256" key="11">
    <source>
        <dbReference type="PROSITE-ProRule" id="PRU00076"/>
    </source>
</evidence>
<dbReference type="InterPro" id="IPR000152">
    <property type="entry name" value="EGF-type_Asp/Asn_hydroxyl_site"/>
</dbReference>
<dbReference type="InterPro" id="IPR052080">
    <property type="entry name" value="vWF_C/EGF_Fibrillin"/>
</dbReference>
<reference evidence="13" key="2">
    <citation type="journal article" date="2023" name="Science">
        <title>Genomic signatures of disease resistance in endangered staghorn corals.</title>
        <authorList>
            <person name="Vollmer S.V."/>
            <person name="Selwyn J.D."/>
            <person name="Despard B.A."/>
            <person name="Roesel C.L."/>
        </authorList>
    </citation>
    <scope>NUCLEOTIDE SEQUENCE</scope>
    <source>
        <strain evidence="13">K2</strain>
    </source>
</reference>
<dbReference type="PANTHER" id="PTHR47333">
    <property type="entry name" value="VON WILLEBRAND FACTOR C AND EGF DOMAIN-CONTAINING PROTEIN"/>
    <property type="match status" value="1"/>
</dbReference>
<dbReference type="SUPFAM" id="SSF57196">
    <property type="entry name" value="EGF/Laminin"/>
    <property type="match status" value="4"/>
</dbReference>
<comment type="caution">
    <text evidence="11">Lacks conserved residue(s) required for the propagation of feature annotation.</text>
</comment>
<sequence>MIYPLIVDICSSIQCGAGFSCNASSPARPCRDIDECSESPPKCKSGEGCLNFIGTYECRDIDECRLTPRNCTGDNEICVNKYGGFNCRCRDRFRRNPETKECERINLCTGVNCPRGYQCVIVDDSNFQCKDINECKLLPLKCRGDQRCVNYPGGYYCTCRDGYRLNRLINRCQDIDECFERRSGCNQICENTAGSFVCKCRSGFKMLENQRTCIDRDECQTAPCQYRCFNTEGSYYCSCPRGYNKTSVHFCSDFDECETGVKCNASRFCFNTYGGHRCIPRLQCPSDYVQMSATRCDRSCGAGDISCYNKKIMRYSLWTFRLRSNEIPQRIFNYRIVAYRYKTAPEIRYYFKRGNTENFFEIITQRKSDGIYASIRNKRKIKGPKIMSLEFYGDVIHSETGDLASRFVNRIYVFVSRNEF</sequence>
<dbReference type="PROSITE" id="PS50026">
    <property type="entry name" value="EGF_3"/>
    <property type="match status" value="2"/>
</dbReference>
<evidence type="ECO:0000256" key="10">
    <source>
        <dbReference type="ARBA" id="ARBA00023180"/>
    </source>
</evidence>
<gene>
    <name evidence="13" type="ORF">P5673_031127</name>
</gene>
<evidence type="ECO:0000313" key="13">
    <source>
        <dbReference type="EMBL" id="KAK2548605.1"/>
    </source>
</evidence>
<organism evidence="13 14">
    <name type="scientific">Acropora cervicornis</name>
    <name type="common">Staghorn coral</name>
    <dbReference type="NCBI Taxonomy" id="6130"/>
    <lineage>
        <taxon>Eukaryota</taxon>
        <taxon>Metazoa</taxon>
        <taxon>Cnidaria</taxon>
        <taxon>Anthozoa</taxon>
        <taxon>Hexacorallia</taxon>
        <taxon>Scleractinia</taxon>
        <taxon>Astrocoeniina</taxon>
        <taxon>Acroporidae</taxon>
        <taxon>Acropora</taxon>
    </lineage>
</organism>
<dbReference type="PROSITE" id="PS00010">
    <property type="entry name" value="ASX_HYDROXYL"/>
    <property type="match status" value="2"/>
</dbReference>
<accession>A0AAD9PTY8</accession>
<dbReference type="InterPro" id="IPR049883">
    <property type="entry name" value="NOTCH1_EGF-like"/>
</dbReference>
<dbReference type="Gene3D" id="2.10.25.10">
    <property type="entry name" value="Laminin"/>
    <property type="match status" value="5"/>
</dbReference>
<dbReference type="InterPro" id="IPR055088">
    <property type="entry name" value="Fibulin_C"/>
</dbReference>
<dbReference type="SMART" id="SM00179">
    <property type="entry name" value="EGF_CA"/>
    <property type="match status" value="6"/>
</dbReference>
<evidence type="ECO:0000256" key="5">
    <source>
        <dbReference type="ARBA" id="ARBA00022536"/>
    </source>
</evidence>
<dbReference type="PROSITE" id="PS01186">
    <property type="entry name" value="EGF_2"/>
    <property type="match status" value="3"/>
</dbReference>
<feature type="domain" description="EGF-like" evidence="12">
    <location>
        <begin position="215"/>
        <end position="252"/>
    </location>
</feature>
<dbReference type="InterPro" id="IPR000742">
    <property type="entry name" value="EGF"/>
</dbReference>
<keyword evidence="9" id="KW-1015">Disulfide bond</keyword>
<evidence type="ECO:0000259" key="12">
    <source>
        <dbReference type="PROSITE" id="PS50026"/>
    </source>
</evidence>
<dbReference type="PROSITE" id="PS01187">
    <property type="entry name" value="EGF_CA"/>
    <property type="match status" value="1"/>
</dbReference>
<evidence type="ECO:0000256" key="6">
    <source>
        <dbReference type="ARBA" id="ARBA00022729"/>
    </source>
</evidence>
<evidence type="ECO:0000256" key="4">
    <source>
        <dbReference type="ARBA" id="ARBA00022530"/>
    </source>
</evidence>
<comment type="similarity">
    <text evidence="2">Belongs to the fibulin family.</text>
</comment>
<dbReference type="GO" id="GO:0005509">
    <property type="term" value="F:calcium ion binding"/>
    <property type="evidence" value="ECO:0007669"/>
    <property type="project" value="InterPro"/>
</dbReference>
<keyword evidence="6" id="KW-0732">Signal</keyword>
<keyword evidence="10" id="KW-0325">Glycoprotein</keyword>
<dbReference type="SMART" id="SM00181">
    <property type="entry name" value="EGF"/>
    <property type="match status" value="5"/>
</dbReference>
<keyword evidence="14" id="KW-1185">Reference proteome</keyword>
<dbReference type="Pfam" id="PF07645">
    <property type="entry name" value="EGF_CA"/>
    <property type="match status" value="6"/>
</dbReference>
<dbReference type="InterPro" id="IPR001881">
    <property type="entry name" value="EGF-like_Ca-bd_dom"/>
</dbReference>
<comment type="subcellular location">
    <subcellularLocation>
        <location evidence="1">Secreted</location>
        <location evidence="1">Extracellular space</location>
        <location evidence="1">Extracellular matrix</location>
    </subcellularLocation>
</comment>
<protein>
    <submittedName>
        <fullName evidence="13">Fibulin-1</fullName>
    </submittedName>
</protein>
<keyword evidence="5 11" id="KW-0245">EGF-like domain</keyword>
<dbReference type="CDD" id="cd00054">
    <property type="entry name" value="EGF_CA"/>
    <property type="match status" value="2"/>
</dbReference>
<keyword evidence="3" id="KW-0964">Secreted</keyword>
<evidence type="ECO:0000256" key="2">
    <source>
        <dbReference type="ARBA" id="ARBA00006127"/>
    </source>
</evidence>
<evidence type="ECO:0000256" key="7">
    <source>
        <dbReference type="ARBA" id="ARBA00022737"/>
    </source>
</evidence>
<evidence type="ECO:0000256" key="3">
    <source>
        <dbReference type="ARBA" id="ARBA00022525"/>
    </source>
</evidence>
<dbReference type="AlphaFoldDB" id="A0AAD9PTY8"/>
<evidence type="ECO:0000256" key="1">
    <source>
        <dbReference type="ARBA" id="ARBA00004498"/>
    </source>
</evidence>
<keyword evidence="8" id="KW-0106">Calcium</keyword>
<feature type="domain" description="EGF-like" evidence="12">
    <location>
        <begin position="131"/>
        <end position="173"/>
    </location>
</feature>
<dbReference type="Proteomes" id="UP001249851">
    <property type="component" value="Unassembled WGS sequence"/>
</dbReference>
<comment type="caution">
    <text evidence="13">The sequence shown here is derived from an EMBL/GenBank/DDBJ whole genome shotgun (WGS) entry which is preliminary data.</text>
</comment>
<evidence type="ECO:0000313" key="14">
    <source>
        <dbReference type="Proteomes" id="UP001249851"/>
    </source>
</evidence>
<dbReference type="FunFam" id="2.10.25.10:FF:000014">
    <property type="entry name" value="Latent-transforming growth factor beta-binding protein 3"/>
    <property type="match status" value="1"/>
</dbReference>
<keyword evidence="4" id="KW-0272">Extracellular matrix</keyword>
<dbReference type="FunFam" id="2.10.25.10:FF:000240">
    <property type="entry name" value="Vitamin K-dependent protein S"/>
    <property type="match status" value="1"/>
</dbReference>
<reference evidence="13" key="1">
    <citation type="journal article" date="2023" name="G3 (Bethesda)">
        <title>Whole genome assembly and annotation of the endangered Caribbean coral Acropora cervicornis.</title>
        <authorList>
            <person name="Selwyn J.D."/>
            <person name="Vollmer S.V."/>
        </authorList>
    </citation>
    <scope>NUCLEOTIDE SEQUENCE</scope>
    <source>
        <strain evidence="13">K2</strain>
    </source>
</reference>